<dbReference type="PANTHER" id="PTHR42872:SF6">
    <property type="entry name" value="PROTEIN-GLUTAMATE METHYLESTERASE_PROTEIN-GLUTAMINE GLUTAMINASE"/>
    <property type="match status" value="1"/>
</dbReference>
<feature type="active site" evidence="4">
    <location>
        <position position="138"/>
    </location>
</feature>
<dbReference type="InterPro" id="IPR000673">
    <property type="entry name" value="Sig_transdc_resp-reg_Me-estase"/>
</dbReference>
<dbReference type="Gene3D" id="3.40.50.180">
    <property type="entry name" value="Methylesterase CheB, C-terminal domain"/>
    <property type="match status" value="1"/>
</dbReference>
<dbReference type="GO" id="GO:0008984">
    <property type="term" value="F:protein-glutamate methylesterase activity"/>
    <property type="evidence" value="ECO:0007669"/>
    <property type="project" value="UniProtKB-EC"/>
</dbReference>
<dbReference type="CDD" id="cd16433">
    <property type="entry name" value="CheB"/>
    <property type="match status" value="1"/>
</dbReference>
<gene>
    <name evidence="6" type="ORF">HNV28_25955</name>
</gene>
<dbReference type="EC" id="3.1.1.61" evidence="2"/>
<evidence type="ECO:0000259" key="5">
    <source>
        <dbReference type="PROSITE" id="PS50122"/>
    </source>
</evidence>
<dbReference type="GO" id="GO:0000156">
    <property type="term" value="F:phosphorelay response regulator activity"/>
    <property type="evidence" value="ECO:0007669"/>
    <property type="project" value="InterPro"/>
</dbReference>
<dbReference type="RefSeq" id="WP_171443722.1">
    <property type="nucleotide sequence ID" value="NZ_JABFNS010000107.1"/>
</dbReference>
<dbReference type="EMBL" id="JABFNT010000098">
    <property type="protein sequence ID" value="NOJ81734.1"/>
    <property type="molecule type" value="Genomic_DNA"/>
</dbReference>
<dbReference type="GO" id="GO:0006935">
    <property type="term" value="P:chemotaxis"/>
    <property type="evidence" value="ECO:0007669"/>
    <property type="project" value="UniProtKB-UniRule"/>
</dbReference>
<evidence type="ECO:0000313" key="6">
    <source>
        <dbReference type="EMBL" id="NOJ81734.1"/>
    </source>
</evidence>
<comment type="catalytic activity">
    <reaction evidence="3">
        <text>[protein]-L-glutamate 5-O-methyl ester + H2O = L-glutamyl-[protein] + methanol + H(+)</text>
        <dbReference type="Rhea" id="RHEA:23236"/>
        <dbReference type="Rhea" id="RHEA-COMP:10208"/>
        <dbReference type="Rhea" id="RHEA-COMP:10311"/>
        <dbReference type="ChEBI" id="CHEBI:15377"/>
        <dbReference type="ChEBI" id="CHEBI:15378"/>
        <dbReference type="ChEBI" id="CHEBI:17790"/>
        <dbReference type="ChEBI" id="CHEBI:29973"/>
        <dbReference type="ChEBI" id="CHEBI:82795"/>
        <dbReference type="EC" id="3.1.1.61"/>
    </reaction>
</comment>
<evidence type="ECO:0000256" key="2">
    <source>
        <dbReference type="ARBA" id="ARBA00039140"/>
    </source>
</evidence>
<protein>
    <recommendedName>
        <fullName evidence="2">protein-glutamate methylesterase</fullName>
        <ecNumber evidence="2">3.1.1.61</ecNumber>
    </recommendedName>
</protein>
<dbReference type="Proteomes" id="UP000533080">
    <property type="component" value="Unassembled WGS sequence"/>
</dbReference>
<evidence type="ECO:0000256" key="1">
    <source>
        <dbReference type="ARBA" id="ARBA00022801"/>
    </source>
</evidence>
<keyword evidence="4" id="KW-0145">Chemotaxis</keyword>
<organism evidence="6 7">
    <name type="scientific">Myxococcus xanthus</name>
    <dbReference type="NCBI Taxonomy" id="34"/>
    <lineage>
        <taxon>Bacteria</taxon>
        <taxon>Pseudomonadati</taxon>
        <taxon>Myxococcota</taxon>
        <taxon>Myxococcia</taxon>
        <taxon>Myxococcales</taxon>
        <taxon>Cystobacterineae</taxon>
        <taxon>Myxococcaceae</taxon>
        <taxon>Myxococcus</taxon>
    </lineage>
</organism>
<feature type="active site" evidence="4">
    <location>
        <position position="18"/>
    </location>
</feature>
<comment type="caution">
    <text evidence="6">The sequence shown here is derived from an EMBL/GenBank/DDBJ whole genome shotgun (WGS) entry which is preliminary data.</text>
</comment>
<sequence length="198" mass="20850">MDFESLRGRIDAVVVGASAGGVDALVTVLPSLPRAFRPSVLVVIHQPRERRSMLVDIFSARCALPVREAQDKEPVQPGTLYFAPPDYHLLVDEGPSLALSADDPVLFSRPSIDVLFESAADVYGHRLAGLILTGANSDGARGLAAVRDAGGVTLVQRPDTAHVATMPAAALARGPADFVLSLEQIADLLRRVGGGHEG</sequence>
<evidence type="ECO:0000256" key="3">
    <source>
        <dbReference type="ARBA" id="ARBA00048267"/>
    </source>
</evidence>
<feature type="active site" evidence="4">
    <location>
        <position position="45"/>
    </location>
</feature>
<dbReference type="GO" id="GO:0005737">
    <property type="term" value="C:cytoplasm"/>
    <property type="evidence" value="ECO:0007669"/>
    <property type="project" value="InterPro"/>
</dbReference>
<feature type="domain" description="CheB-type methylesterase" evidence="5">
    <location>
        <begin position="13"/>
        <end position="186"/>
    </location>
</feature>
<dbReference type="AlphaFoldDB" id="A0A7Y4MTK5"/>
<dbReference type="SUPFAM" id="SSF52738">
    <property type="entry name" value="Methylesterase CheB, C-terminal domain"/>
    <property type="match status" value="1"/>
</dbReference>
<evidence type="ECO:0000313" key="7">
    <source>
        <dbReference type="Proteomes" id="UP000533080"/>
    </source>
</evidence>
<name>A0A7Y4MTK5_MYXXA</name>
<reference evidence="6 7" key="1">
    <citation type="submission" date="2020-05" db="EMBL/GenBank/DDBJ databases">
        <authorList>
            <person name="Whitworth D."/>
        </authorList>
    </citation>
    <scope>NUCLEOTIDE SEQUENCE [LARGE SCALE GENOMIC DNA]</scope>
    <source>
        <strain evidence="6 7">AM005</strain>
    </source>
</reference>
<dbReference type="InterPro" id="IPR035909">
    <property type="entry name" value="CheB_C"/>
</dbReference>
<dbReference type="PROSITE" id="PS50122">
    <property type="entry name" value="CHEB"/>
    <property type="match status" value="1"/>
</dbReference>
<proteinExistence type="predicted"/>
<accession>A0A7Y4MTK5</accession>
<keyword evidence="1 4" id="KW-0378">Hydrolase</keyword>
<evidence type="ECO:0000256" key="4">
    <source>
        <dbReference type="PROSITE-ProRule" id="PRU00050"/>
    </source>
</evidence>
<dbReference type="Pfam" id="PF01339">
    <property type="entry name" value="CheB_methylest"/>
    <property type="match status" value="1"/>
</dbReference>
<dbReference type="PANTHER" id="PTHR42872">
    <property type="entry name" value="PROTEIN-GLUTAMATE METHYLESTERASE/PROTEIN-GLUTAMINE GLUTAMINASE"/>
    <property type="match status" value="1"/>
</dbReference>